<feature type="compositionally biased region" description="Acidic residues" evidence="1">
    <location>
        <begin position="435"/>
        <end position="444"/>
    </location>
</feature>
<dbReference type="Proteomes" id="UP001140453">
    <property type="component" value="Unassembled WGS sequence"/>
</dbReference>
<keyword evidence="3" id="KW-1185">Reference proteome</keyword>
<feature type="compositionally biased region" description="Polar residues" evidence="1">
    <location>
        <begin position="117"/>
        <end position="137"/>
    </location>
</feature>
<dbReference type="AlphaFoldDB" id="A0A9W9CW12"/>
<sequence>MFATRDQENLVAMHQSAANTKQQNTRTLQPKTPGARFPKTPLKVPLNDENAARGLGGKSVLANKAKADRAQFVTPGEPRTGRPVLGDKTTNAKTRRINQPTAGKTPAARELEGRSQLGPTTTKGPKSSAPKTDSSKLQILLDNSDPLSDDVDTNPPPPPEQPYESDVFPAGVLTFDAARPENRMKGYYDYYHNRRDENGMTRVDREMKAKQDRRFREADARIRKDMDEMTWDLGIGSPEKKSVLAPQDTNKLVVRPGTAGKAAPSTLNARRAASALGMAPKPSASTTTTTKATTQREPLSAKPAGSDRSLPSFMQPTKARQPTSTTTSTLASRPKIPLSSTAAGIAASRSTLGYTKGRSASSVLQSCRKPEPPAAPVRSFSRSESTASDRIITPASYARDTTEPKPEFVSIFDVPLEEDDADLFGTAGDDALFGGEEEEEEEVQDGFRLQLEL</sequence>
<dbReference type="EMBL" id="JAPEVB010000004">
    <property type="protein sequence ID" value="KAJ4389302.1"/>
    <property type="molecule type" value="Genomic_DNA"/>
</dbReference>
<feature type="compositionally biased region" description="Polar residues" evidence="1">
    <location>
        <begin position="312"/>
        <end position="331"/>
    </location>
</feature>
<feature type="region of interest" description="Disordered" evidence="1">
    <location>
        <begin position="423"/>
        <end position="453"/>
    </location>
</feature>
<feature type="compositionally biased region" description="Polar residues" evidence="1">
    <location>
        <begin position="16"/>
        <end position="30"/>
    </location>
</feature>
<organism evidence="2 3">
    <name type="scientific">Gnomoniopsis smithogilvyi</name>
    <dbReference type="NCBI Taxonomy" id="1191159"/>
    <lineage>
        <taxon>Eukaryota</taxon>
        <taxon>Fungi</taxon>
        <taxon>Dikarya</taxon>
        <taxon>Ascomycota</taxon>
        <taxon>Pezizomycotina</taxon>
        <taxon>Sordariomycetes</taxon>
        <taxon>Sordariomycetidae</taxon>
        <taxon>Diaporthales</taxon>
        <taxon>Gnomoniaceae</taxon>
        <taxon>Gnomoniopsis</taxon>
    </lineage>
</organism>
<feature type="compositionally biased region" description="Low complexity" evidence="1">
    <location>
        <begin position="280"/>
        <end position="293"/>
    </location>
</feature>
<feature type="region of interest" description="Disordered" evidence="1">
    <location>
        <begin position="15"/>
        <end position="169"/>
    </location>
</feature>
<name>A0A9W9CW12_9PEZI</name>
<accession>A0A9W9CW12</accession>
<feature type="compositionally biased region" description="Polar residues" evidence="1">
    <location>
        <begin position="338"/>
        <end position="365"/>
    </location>
</feature>
<dbReference type="OrthoDB" id="5327145at2759"/>
<evidence type="ECO:0000256" key="1">
    <source>
        <dbReference type="SAM" id="MobiDB-lite"/>
    </source>
</evidence>
<reference evidence="2" key="1">
    <citation type="submission" date="2022-10" db="EMBL/GenBank/DDBJ databases">
        <title>Tapping the CABI collections for fungal endophytes: first genome assemblies for Collariella, Neodidymelliopsis, Ascochyta clinopodiicola, Didymella pomorum, Didymosphaeria variabile, Neocosmospora piperis and Neocucurbitaria cava.</title>
        <authorList>
            <person name="Hill R."/>
        </authorList>
    </citation>
    <scope>NUCLEOTIDE SEQUENCE</scope>
    <source>
        <strain evidence="2">IMI 355082</strain>
    </source>
</reference>
<proteinExistence type="predicted"/>
<evidence type="ECO:0000313" key="2">
    <source>
        <dbReference type="EMBL" id="KAJ4389302.1"/>
    </source>
</evidence>
<comment type="caution">
    <text evidence="2">The sequence shown here is derived from an EMBL/GenBank/DDBJ whole genome shotgun (WGS) entry which is preliminary data.</text>
</comment>
<feature type="region of interest" description="Disordered" evidence="1">
    <location>
        <begin position="233"/>
        <end position="402"/>
    </location>
</feature>
<gene>
    <name evidence="2" type="ORF">N0V93_006768</name>
</gene>
<feature type="compositionally biased region" description="Polar residues" evidence="1">
    <location>
        <begin position="88"/>
        <end position="102"/>
    </location>
</feature>
<evidence type="ECO:0000313" key="3">
    <source>
        <dbReference type="Proteomes" id="UP001140453"/>
    </source>
</evidence>
<protein>
    <submittedName>
        <fullName evidence="2">Uncharacterized protein</fullName>
    </submittedName>
</protein>